<dbReference type="EMBL" id="JACOOI010000056">
    <property type="protein sequence ID" value="MBC5646418.1"/>
    <property type="molecule type" value="Genomic_DNA"/>
</dbReference>
<gene>
    <name evidence="1" type="ORF">H8S77_26500</name>
</gene>
<protein>
    <submittedName>
        <fullName evidence="1">Fimbrillin family protein</fullName>
    </submittedName>
</protein>
<dbReference type="InterPro" id="IPR025049">
    <property type="entry name" value="Mfa-like_1"/>
</dbReference>
<dbReference type="Proteomes" id="UP000644010">
    <property type="component" value="Unassembled WGS sequence"/>
</dbReference>
<accession>A0ABR7E9T5</accession>
<keyword evidence="2" id="KW-1185">Reference proteome</keyword>
<reference evidence="1 2" key="1">
    <citation type="submission" date="2020-08" db="EMBL/GenBank/DDBJ databases">
        <title>Genome public.</title>
        <authorList>
            <person name="Liu C."/>
            <person name="Sun Q."/>
        </authorList>
    </citation>
    <scope>NUCLEOTIDE SEQUENCE [LARGE SCALE GENOMIC DNA]</scope>
    <source>
        <strain evidence="1 2">BX2</strain>
    </source>
</reference>
<name>A0ABR7E9T5_9BACT</name>
<dbReference type="Pfam" id="PF13149">
    <property type="entry name" value="Mfa_like_1"/>
    <property type="match status" value="1"/>
</dbReference>
<evidence type="ECO:0000313" key="2">
    <source>
        <dbReference type="Proteomes" id="UP000644010"/>
    </source>
</evidence>
<organism evidence="1 2">
    <name type="scientific">Parabacteroides segnis</name>
    <dbReference type="NCBI Taxonomy" id="2763058"/>
    <lineage>
        <taxon>Bacteria</taxon>
        <taxon>Pseudomonadati</taxon>
        <taxon>Bacteroidota</taxon>
        <taxon>Bacteroidia</taxon>
        <taxon>Bacteroidales</taxon>
        <taxon>Tannerellaceae</taxon>
        <taxon>Parabacteroides</taxon>
    </lineage>
</organism>
<sequence>MTKAESGSAQLTKGTKIRAYAYTKGTMTNDGSPVGSGDYVVNEAGTAVAVDDIGLTLYRGEYDIYLVSYNSQDFYPTANGAKNLIEVSNGKDFMYSNLKGISVQPTSAGEDMMSVTLPEPFTRLCSNVVIKVQANRTQPVSVSTLAVSSVNITKLSGNLSYQMGETVWNNGETIPQTGTAGLGETDFSNGNNDNVQAGRENTTPLVILPLKGADPLVFELNLNIGYMKNGKLTHKIFPYRPKVYKSFLPGMTYEFEFTLTFFGDQEPTDLSLAILEYTTVKFSTDEVGK</sequence>
<proteinExistence type="predicted"/>
<comment type="caution">
    <text evidence="1">The sequence shown here is derived from an EMBL/GenBank/DDBJ whole genome shotgun (WGS) entry which is preliminary data.</text>
</comment>
<evidence type="ECO:0000313" key="1">
    <source>
        <dbReference type="EMBL" id="MBC5646418.1"/>
    </source>
</evidence>